<proteinExistence type="predicted"/>
<dbReference type="OrthoDB" id="4508730at2759"/>
<gene>
    <name evidence="2" type="ORF">FPHYL_444</name>
</gene>
<dbReference type="EMBL" id="JAAOAQ010000013">
    <property type="protein sequence ID" value="KAF5571408.1"/>
    <property type="molecule type" value="Genomic_DNA"/>
</dbReference>
<evidence type="ECO:0000313" key="3">
    <source>
        <dbReference type="Proteomes" id="UP000582016"/>
    </source>
</evidence>
<accession>A0A8H5KDM3</accession>
<reference evidence="2 3" key="1">
    <citation type="submission" date="2020-05" db="EMBL/GenBank/DDBJ databases">
        <title>Identification and distribution of gene clusters putatively required for synthesis of sphingolipid metabolism inhibitors in phylogenetically diverse species of the filamentous fungus Fusarium.</title>
        <authorList>
            <person name="Kim H.-S."/>
            <person name="Busman M."/>
            <person name="Brown D.W."/>
            <person name="Divon H."/>
            <person name="Uhlig S."/>
            <person name="Proctor R.H."/>
        </authorList>
    </citation>
    <scope>NUCLEOTIDE SEQUENCE [LARGE SCALE GENOMIC DNA]</scope>
    <source>
        <strain evidence="2 3">NRRL 13617</strain>
    </source>
</reference>
<organism evidence="2 3">
    <name type="scientific">Fusarium phyllophilum</name>
    <dbReference type="NCBI Taxonomy" id="47803"/>
    <lineage>
        <taxon>Eukaryota</taxon>
        <taxon>Fungi</taxon>
        <taxon>Dikarya</taxon>
        <taxon>Ascomycota</taxon>
        <taxon>Pezizomycotina</taxon>
        <taxon>Sordariomycetes</taxon>
        <taxon>Hypocreomycetidae</taxon>
        <taxon>Hypocreales</taxon>
        <taxon>Nectriaceae</taxon>
        <taxon>Fusarium</taxon>
        <taxon>Fusarium fujikuroi species complex</taxon>
    </lineage>
</organism>
<keyword evidence="3" id="KW-1185">Reference proteome</keyword>
<comment type="caution">
    <text evidence="2">The sequence shown here is derived from an EMBL/GenBank/DDBJ whole genome shotgun (WGS) entry which is preliminary data.</text>
</comment>
<dbReference type="Proteomes" id="UP000582016">
    <property type="component" value="Unassembled WGS sequence"/>
</dbReference>
<protein>
    <submittedName>
        <fullName evidence="2">Uncharacterized protein</fullName>
    </submittedName>
</protein>
<sequence length="96" mass="11290">MGDIPENFASKEFQYYTMKEERNERKKELRRRWTGQGSNQDDNEWSEEAEIQKDLEFEEKHIGPVKEALTKAQQSSQPNFAPLKKLGPQTLQALVY</sequence>
<evidence type="ECO:0000313" key="2">
    <source>
        <dbReference type="EMBL" id="KAF5571408.1"/>
    </source>
</evidence>
<dbReference type="AlphaFoldDB" id="A0A8H5KDM3"/>
<name>A0A8H5KDM3_9HYPO</name>
<feature type="region of interest" description="Disordered" evidence="1">
    <location>
        <begin position="24"/>
        <end position="49"/>
    </location>
</feature>
<evidence type="ECO:0000256" key="1">
    <source>
        <dbReference type="SAM" id="MobiDB-lite"/>
    </source>
</evidence>